<sequence length="148" mass="16646">MDRFLAPHTPEALAHNHLTENWFNWDTDHPSLDETLIAGCASYAALSRYLSGADLFLLPRARSELERILRRYSYDAIHNTIAKARSPLEHGGYSRICHLAEKSLAQVLDSSDNTEALLRLHSAPSDTVSSDPVLNRMDHSSPRPIRTK</sequence>
<organism evidence="2 3">
    <name type="scientific">Neolentinus lepideus HHB14362 ss-1</name>
    <dbReference type="NCBI Taxonomy" id="1314782"/>
    <lineage>
        <taxon>Eukaryota</taxon>
        <taxon>Fungi</taxon>
        <taxon>Dikarya</taxon>
        <taxon>Basidiomycota</taxon>
        <taxon>Agaricomycotina</taxon>
        <taxon>Agaricomycetes</taxon>
        <taxon>Gloeophyllales</taxon>
        <taxon>Gloeophyllaceae</taxon>
        <taxon>Neolentinus</taxon>
    </lineage>
</organism>
<dbReference type="AlphaFoldDB" id="A0A165S056"/>
<dbReference type="OrthoDB" id="3229989at2759"/>
<gene>
    <name evidence="2" type="ORF">NEOLEDRAFT_1134867</name>
</gene>
<reference evidence="2 3" key="1">
    <citation type="journal article" date="2016" name="Mol. Biol. Evol.">
        <title>Comparative Genomics of Early-Diverging Mushroom-Forming Fungi Provides Insights into the Origins of Lignocellulose Decay Capabilities.</title>
        <authorList>
            <person name="Nagy L.G."/>
            <person name="Riley R."/>
            <person name="Tritt A."/>
            <person name="Adam C."/>
            <person name="Daum C."/>
            <person name="Floudas D."/>
            <person name="Sun H."/>
            <person name="Yadav J.S."/>
            <person name="Pangilinan J."/>
            <person name="Larsson K.H."/>
            <person name="Matsuura K."/>
            <person name="Barry K."/>
            <person name="Labutti K."/>
            <person name="Kuo R."/>
            <person name="Ohm R.A."/>
            <person name="Bhattacharya S.S."/>
            <person name="Shirouzu T."/>
            <person name="Yoshinaga Y."/>
            <person name="Martin F.M."/>
            <person name="Grigoriev I.V."/>
            <person name="Hibbett D.S."/>
        </authorList>
    </citation>
    <scope>NUCLEOTIDE SEQUENCE [LARGE SCALE GENOMIC DNA]</scope>
    <source>
        <strain evidence="2 3">HHB14362 ss-1</strain>
    </source>
</reference>
<name>A0A165S056_9AGAM</name>
<proteinExistence type="predicted"/>
<evidence type="ECO:0000256" key="1">
    <source>
        <dbReference type="SAM" id="MobiDB-lite"/>
    </source>
</evidence>
<evidence type="ECO:0000313" key="2">
    <source>
        <dbReference type="EMBL" id="KZT24493.1"/>
    </source>
</evidence>
<dbReference type="STRING" id="1314782.A0A165S056"/>
<feature type="region of interest" description="Disordered" evidence="1">
    <location>
        <begin position="125"/>
        <end position="148"/>
    </location>
</feature>
<accession>A0A165S056</accession>
<dbReference type="InParanoid" id="A0A165S056"/>
<dbReference type="Proteomes" id="UP000076761">
    <property type="component" value="Unassembled WGS sequence"/>
</dbReference>
<evidence type="ECO:0000313" key="3">
    <source>
        <dbReference type="Proteomes" id="UP000076761"/>
    </source>
</evidence>
<keyword evidence="3" id="KW-1185">Reference proteome</keyword>
<dbReference type="EMBL" id="KV425577">
    <property type="protein sequence ID" value="KZT24493.1"/>
    <property type="molecule type" value="Genomic_DNA"/>
</dbReference>
<protein>
    <submittedName>
        <fullName evidence="2">Uncharacterized protein</fullName>
    </submittedName>
</protein>